<dbReference type="Gene3D" id="3.40.50.10600">
    <property type="entry name" value="SpoIIaa-like domains"/>
    <property type="match status" value="1"/>
</dbReference>
<comment type="caution">
    <text evidence="1">The sequence shown here is derived from an EMBL/GenBank/DDBJ whole genome shotgun (WGS) entry which is preliminary data.</text>
</comment>
<reference evidence="1 2" key="1">
    <citation type="submission" date="2018-11" db="EMBL/GenBank/DDBJ databases">
        <title>Genomic Encyclopedia of Type Strains, Phase IV (KMG-IV): sequencing the most valuable type-strain genomes for metagenomic binning, comparative biology and taxonomic classification.</title>
        <authorList>
            <person name="Goeker M."/>
        </authorList>
    </citation>
    <scope>NUCLEOTIDE SEQUENCE [LARGE SCALE GENOMIC DNA]</scope>
    <source>
        <strain evidence="1 2">DSM 25623</strain>
    </source>
</reference>
<evidence type="ECO:0000313" key="1">
    <source>
        <dbReference type="EMBL" id="RPE81884.1"/>
    </source>
</evidence>
<dbReference type="RefSeq" id="WP_123769400.1">
    <property type="nucleotide sequence ID" value="NZ_RKQN01000001.1"/>
</dbReference>
<dbReference type="SUPFAM" id="SSF52091">
    <property type="entry name" value="SpoIIaa-like"/>
    <property type="match status" value="1"/>
</dbReference>
<organism evidence="1 2">
    <name type="scientific">Vulcaniibacterium tengchongense</name>
    <dbReference type="NCBI Taxonomy" id="1273429"/>
    <lineage>
        <taxon>Bacteria</taxon>
        <taxon>Pseudomonadati</taxon>
        <taxon>Pseudomonadota</taxon>
        <taxon>Gammaproteobacteria</taxon>
        <taxon>Lysobacterales</taxon>
        <taxon>Lysobacteraceae</taxon>
        <taxon>Vulcaniibacterium</taxon>
    </lineage>
</organism>
<evidence type="ECO:0000313" key="2">
    <source>
        <dbReference type="Proteomes" id="UP000269708"/>
    </source>
</evidence>
<dbReference type="InterPro" id="IPR021866">
    <property type="entry name" value="SpoIIAA-like"/>
</dbReference>
<name>A0A3N4W9F8_9GAMM</name>
<protein>
    <submittedName>
        <fullName evidence="1">SpoIIAA-like protein</fullName>
    </submittedName>
</protein>
<dbReference type="EMBL" id="RKQN01000001">
    <property type="protein sequence ID" value="RPE81884.1"/>
    <property type="molecule type" value="Genomic_DNA"/>
</dbReference>
<dbReference type="AlphaFoldDB" id="A0A3N4W9F8"/>
<sequence>MLEILPSPPHVAAFHFTGTLTGADYDRCIAELEARLGGYRRIGLYVDLTGFTGLTAEALGKDLRYALGKFGEYHRFARGAVITEREWMARVSEFAGVFFPGTEIRAFAPGERAEAMAWAADVPAER</sequence>
<keyword evidence="2" id="KW-1185">Reference proteome</keyword>
<dbReference type="Proteomes" id="UP000269708">
    <property type="component" value="Unassembled WGS sequence"/>
</dbReference>
<dbReference type="InterPro" id="IPR038396">
    <property type="entry name" value="SpoIIAA-like_sf"/>
</dbReference>
<accession>A0A3N4W9F8</accession>
<gene>
    <name evidence="1" type="ORF">EDC50_1086</name>
</gene>
<proteinExistence type="predicted"/>
<dbReference type="Pfam" id="PF11964">
    <property type="entry name" value="SpoIIAA-like"/>
    <property type="match status" value="1"/>
</dbReference>
<dbReference type="OrthoDB" id="555504at2"/>
<dbReference type="InterPro" id="IPR036513">
    <property type="entry name" value="STAS_dom_sf"/>
</dbReference>